<evidence type="ECO:0000313" key="2">
    <source>
        <dbReference type="EMBL" id="VDM23625.1"/>
    </source>
</evidence>
<name>A0A183TV23_TOXCA</name>
<dbReference type="WBParaSite" id="TCNE_0000009201-mRNA-1">
    <property type="protein sequence ID" value="TCNE_0000009201-mRNA-1"/>
    <property type="gene ID" value="TCNE_0000009201"/>
</dbReference>
<keyword evidence="3" id="KW-1185">Reference proteome</keyword>
<feature type="coiled-coil region" evidence="1">
    <location>
        <begin position="12"/>
        <end position="40"/>
    </location>
</feature>
<accession>A0A183TV23</accession>
<evidence type="ECO:0000256" key="1">
    <source>
        <dbReference type="SAM" id="Coils"/>
    </source>
</evidence>
<reference evidence="4" key="1">
    <citation type="submission" date="2016-06" db="UniProtKB">
        <authorList>
            <consortium name="WormBaseParasite"/>
        </authorList>
    </citation>
    <scope>IDENTIFICATION</scope>
</reference>
<dbReference type="GO" id="GO:0005634">
    <property type="term" value="C:nucleus"/>
    <property type="evidence" value="ECO:0007669"/>
    <property type="project" value="InterPro"/>
</dbReference>
<dbReference type="PANTHER" id="PTHR12722">
    <property type="entry name" value="XAP-5 PROTEIN-RELATED"/>
    <property type="match status" value="1"/>
</dbReference>
<dbReference type="Proteomes" id="UP000050794">
    <property type="component" value="Unassembled WGS sequence"/>
</dbReference>
<dbReference type="InterPro" id="IPR007005">
    <property type="entry name" value="XAP5"/>
</dbReference>
<organism evidence="3 4">
    <name type="scientific">Toxocara canis</name>
    <name type="common">Canine roundworm</name>
    <dbReference type="NCBI Taxonomy" id="6265"/>
    <lineage>
        <taxon>Eukaryota</taxon>
        <taxon>Metazoa</taxon>
        <taxon>Ecdysozoa</taxon>
        <taxon>Nematoda</taxon>
        <taxon>Chromadorea</taxon>
        <taxon>Rhabditida</taxon>
        <taxon>Spirurina</taxon>
        <taxon>Ascaridomorpha</taxon>
        <taxon>Ascaridoidea</taxon>
        <taxon>Toxocaridae</taxon>
        <taxon>Toxocara</taxon>
    </lineage>
</organism>
<dbReference type="GO" id="GO:0006325">
    <property type="term" value="P:chromatin organization"/>
    <property type="evidence" value="ECO:0007669"/>
    <property type="project" value="TreeGrafter"/>
</dbReference>
<protein>
    <submittedName>
        <fullName evidence="4">Protein FAM50 homolog</fullName>
    </submittedName>
</protein>
<evidence type="ECO:0000313" key="3">
    <source>
        <dbReference type="Proteomes" id="UP000050794"/>
    </source>
</evidence>
<keyword evidence="1" id="KW-0175">Coiled coil</keyword>
<sequence>MSKADAGRLIHIAKNRERAKEAIEQRRKKIEEETNSLKTGITSKFTANYDAVEESLKSSTVGLVTLDEMREKQKDVVEMRSMLAFFLLLIHLNVKSITAR</sequence>
<dbReference type="AlphaFoldDB" id="A0A183TV23"/>
<evidence type="ECO:0000313" key="4">
    <source>
        <dbReference type="WBParaSite" id="TCNE_0000009201-mRNA-1"/>
    </source>
</evidence>
<reference evidence="2 3" key="2">
    <citation type="submission" date="2018-11" db="EMBL/GenBank/DDBJ databases">
        <authorList>
            <consortium name="Pathogen Informatics"/>
        </authorList>
    </citation>
    <scope>NUCLEOTIDE SEQUENCE [LARGE SCALE GENOMIC DNA]</scope>
</reference>
<proteinExistence type="predicted"/>
<dbReference type="EMBL" id="UYWY01000031">
    <property type="protein sequence ID" value="VDM23625.1"/>
    <property type="molecule type" value="Genomic_DNA"/>
</dbReference>
<gene>
    <name evidence="2" type="ORF">TCNE_LOCUS93</name>
</gene>
<dbReference type="PANTHER" id="PTHR12722:SF0">
    <property type="entry name" value="PROTEIN FAM50A"/>
    <property type="match status" value="1"/>
</dbReference>